<proteinExistence type="predicted"/>
<name>A0AAV3RE21_LITER</name>
<keyword evidence="3" id="KW-1185">Reference proteome</keyword>
<organism evidence="2 3">
    <name type="scientific">Lithospermum erythrorhizon</name>
    <name type="common">Purple gromwell</name>
    <name type="synonym">Lithospermum officinale var. erythrorhizon</name>
    <dbReference type="NCBI Taxonomy" id="34254"/>
    <lineage>
        <taxon>Eukaryota</taxon>
        <taxon>Viridiplantae</taxon>
        <taxon>Streptophyta</taxon>
        <taxon>Embryophyta</taxon>
        <taxon>Tracheophyta</taxon>
        <taxon>Spermatophyta</taxon>
        <taxon>Magnoliopsida</taxon>
        <taxon>eudicotyledons</taxon>
        <taxon>Gunneridae</taxon>
        <taxon>Pentapetalae</taxon>
        <taxon>asterids</taxon>
        <taxon>lamiids</taxon>
        <taxon>Boraginales</taxon>
        <taxon>Boraginaceae</taxon>
        <taxon>Boraginoideae</taxon>
        <taxon>Lithospermeae</taxon>
        <taxon>Lithospermum</taxon>
    </lineage>
</organism>
<dbReference type="EMBL" id="BAABME010026184">
    <property type="protein sequence ID" value="GAA0173451.1"/>
    <property type="molecule type" value="Genomic_DNA"/>
</dbReference>
<evidence type="ECO:0000256" key="1">
    <source>
        <dbReference type="SAM" id="MobiDB-lite"/>
    </source>
</evidence>
<dbReference type="AlphaFoldDB" id="A0AAV3RE21"/>
<comment type="caution">
    <text evidence="2">The sequence shown here is derived from an EMBL/GenBank/DDBJ whole genome shotgun (WGS) entry which is preliminary data.</text>
</comment>
<feature type="region of interest" description="Disordered" evidence="1">
    <location>
        <begin position="89"/>
        <end position="116"/>
    </location>
</feature>
<feature type="compositionally biased region" description="Basic residues" evidence="1">
    <location>
        <begin position="105"/>
        <end position="115"/>
    </location>
</feature>
<dbReference type="Proteomes" id="UP001454036">
    <property type="component" value="Unassembled WGS sequence"/>
</dbReference>
<gene>
    <name evidence="2" type="ORF">LIER_41528</name>
</gene>
<evidence type="ECO:0000313" key="2">
    <source>
        <dbReference type="EMBL" id="GAA0173451.1"/>
    </source>
</evidence>
<reference evidence="2 3" key="1">
    <citation type="submission" date="2024-01" db="EMBL/GenBank/DDBJ databases">
        <title>The complete chloroplast genome sequence of Lithospermum erythrorhizon: insights into the phylogenetic relationship among Boraginaceae species and the maternal lineages of purple gromwells.</title>
        <authorList>
            <person name="Okada T."/>
            <person name="Watanabe K."/>
        </authorList>
    </citation>
    <scope>NUCLEOTIDE SEQUENCE [LARGE SCALE GENOMIC DNA]</scope>
</reference>
<accession>A0AAV3RE21</accession>
<protein>
    <submittedName>
        <fullName evidence="2">Uncharacterized protein</fullName>
    </submittedName>
</protein>
<sequence>MKARTSPAPPATPSFGGIIPGDGQGAFECAFIIPCMSNGGRVLRVGVLPPGLSWRFRNRQIPPSGGRDEKAETFAAGLITVPSTNVTEASRRGHVAPETVQLSEKRKRATTKKTTAKVTAPDIGAEGVSKKTKGPRVSQTLEGFRKATSTSAIASSQLRHIRDFYKIETGVKARILFAGEPIVTPMVDPVAAEGDREWLCPSMLGFFELWSPPPLFSVCQ</sequence>
<evidence type="ECO:0000313" key="3">
    <source>
        <dbReference type="Proteomes" id="UP001454036"/>
    </source>
</evidence>